<evidence type="ECO:0000313" key="1">
    <source>
        <dbReference type="EMBL" id="MCY1006459.1"/>
    </source>
</evidence>
<gene>
    <name evidence="1" type="ORF">OV079_12990</name>
</gene>
<sequence length="86" mass="9505">MAHIEEIRCYLESPSPMLPNGIIVAFDSRVKFQPMAAANLQTSYSRMGMLTIPVPRTTDIPKPGCIVDGQQRVAAIRDAQFRDSPS</sequence>
<keyword evidence="2" id="KW-1185">Reference proteome</keyword>
<protein>
    <submittedName>
        <fullName evidence="1">DGQHR domain-containing protein</fullName>
    </submittedName>
</protein>
<dbReference type="EMBL" id="JAPNKE010000002">
    <property type="protein sequence ID" value="MCY1006459.1"/>
    <property type="molecule type" value="Genomic_DNA"/>
</dbReference>
<organism evidence="1 2">
    <name type="scientific">Nannocystis pusilla</name>
    <dbReference type="NCBI Taxonomy" id="889268"/>
    <lineage>
        <taxon>Bacteria</taxon>
        <taxon>Pseudomonadati</taxon>
        <taxon>Myxococcota</taxon>
        <taxon>Polyangia</taxon>
        <taxon>Nannocystales</taxon>
        <taxon>Nannocystaceae</taxon>
        <taxon>Nannocystis</taxon>
    </lineage>
</organism>
<dbReference type="InterPro" id="IPR017601">
    <property type="entry name" value="DGQHR-contain_dom"/>
</dbReference>
<accession>A0A9X3ENI5</accession>
<proteinExistence type="predicted"/>
<evidence type="ECO:0000313" key="2">
    <source>
        <dbReference type="Proteomes" id="UP001150924"/>
    </source>
</evidence>
<dbReference type="Proteomes" id="UP001150924">
    <property type="component" value="Unassembled WGS sequence"/>
</dbReference>
<dbReference type="AlphaFoldDB" id="A0A9X3ENI5"/>
<comment type="caution">
    <text evidence="1">The sequence shown here is derived from an EMBL/GenBank/DDBJ whole genome shotgun (WGS) entry which is preliminary data.</text>
</comment>
<dbReference type="InterPro" id="IPR017642">
    <property type="entry name" value="DNA_S_mod_DndB"/>
</dbReference>
<reference evidence="1" key="1">
    <citation type="submission" date="2022-11" db="EMBL/GenBank/DDBJ databases">
        <title>Minimal conservation of predation-associated metabolite biosynthetic gene clusters underscores biosynthetic potential of Myxococcota including descriptions for ten novel species: Archangium lansinium sp. nov., Myxococcus landrumus sp. nov., Nannocystis bai.</title>
        <authorList>
            <person name="Ahearne A."/>
            <person name="Stevens C."/>
            <person name="Phillips K."/>
        </authorList>
    </citation>
    <scope>NUCLEOTIDE SEQUENCE</scope>
    <source>
        <strain evidence="1">Na p29</strain>
    </source>
</reference>
<dbReference type="Pfam" id="PF14072">
    <property type="entry name" value="DndB"/>
    <property type="match status" value="1"/>
</dbReference>
<name>A0A9X3ENI5_9BACT</name>
<dbReference type="NCBIfam" id="TIGR03187">
    <property type="entry name" value="DGQHR"/>
    <property type="match status" value="1"/>
</dbReference>